<name>A0A517NRQ5_9BACT</name>
<sequence length="71" mass="8033">MDELDRSKIYRGRRCSVGLRGVCTQMLAKVFDSVFLPRVGLVFPAGKLDQTLSFLSMSARVYLYPPQSPTY</sequence>
<evidence type="ECO:0000313" key="2">
    <source>
        <dbReference type="Proteomes" id="UP000319817"/>
    </source>
</evidence>
<dbReference type="EMBL" id="CP036526">
    <property type="protein sequence ID" value="QDT09824.1"/>
    <property type="molecule type" value="Genomic_DNA"/>
</dbReference>
<dbReference type="AlphaFoldDB" id="A0A517NRQ5"/>
<organism evidence="1 2">
    <name type="scientific">Stieleria marina</name>
    <dbReference type="NCBI Taxonomy" id="1930275"/>
    <lineage>
        <taxon>Bacteria</taxon>
        <taxon>Pseudomonadati</taxon>
        <taxon>Planctomycetota</taxon>
        <taxon>Planctomycetia</taxon>
        <taxon>Pirellulales</taxon>
        <taxon>Pirellulaceae</taxon>
        <taxon>Stieleria</taxon>
    </lineage>
</organism>
<accession>A0A517NRQ5</accession>
<proteinExistence type="predicted"/>
<protein>
    <submittedName>
        <fullName evidence="1">Uncharacterized protein</fullName>
    </submittedName>
</protein>
<dbReference type="Proteomes" id="UP000319817">
    <property type="component" value="Chromosome"/>
</dbReference>
<evidence type="ECO:0000313" key="1">
    <source>
        <dbReference type="EMBL" id="QDT09824.1"/>
    </source>
</evidence>
<gene>
    <name evidence="1" type="ORF">K239x_17750</name>
</gene>
<reference evidence="1 2" key="1">
    <citation type="submission" date="2019-02" db="EMBL/GenBank/DDBJ databases">
        <title>Deep-cultivation of Planctomycetes and their phenomic and genomic characterization uncovers novel biology.</title>
        <authorList>
            <person name="Wiegand S."/>
            <person name="Jogler M."/>
            <person name="Boedeker C."/>
            <person name="Pinto D."/>
            <person name="Vollmers J."/>
            <person name="Rivas-Marin E."/>
            <person name="Kohn T."/>
            <person name="Peeters S.H."/>
            <person name="Heuer A."/>
            <person name="Rast P."/>
            <person name="Oberbeckmann S."/>
            <person name="Bunk B."/>
            <person name="Jeske O."/>
            <person name="Meyerdierks A."/>
            <person name="Storesund J.E."/>
            <person name="Kallscheuer N."/>
            <person name="Luecker S."/>
            <person name="Lage O.M."/>
            <person name="Pohl T."/>
            <person name="Merkel B.J."/>
            <person name="Hornburger P."/>
            <person name="Mueller R.-W."/>
            <person name="Bruemmer F."/>
            <person name="Labrenz M."/>
            <person name="Spormann A.M."/>
            <person name="Op den Camp H."/>
            <person name="Overmann J."/>
            <person name="Amann R."/>
            <person name="Jetten M.S.M."/>
            <person name="Mascher T."/>
            <person name="Medema M.H."/>
            <person name="Devos D.P."/>
            <person name="Kaster A.-K."/>
            <person name="Ovreas L."/>
            <person name="Rohde M."/>
            <person name="Galperin M.Y."/>
            <person name="Jogler C."/>
        </authorList>
    </citation>
    <scope>NUCLEOTIDE SEQUENCE [LARGE SCALE GENOMIC DNA]</scope>
    <source>
        <strain evidence="1 2">K23_9</strain>
    </source>
</reference>
<keyword evidence="2" id="KW-1185">Reference proteome</keyword>